<dbReference type="PROSITE" id="PS51257">
    <property type="entry name" value="PROKAR_LIPOPROTEIN"/>
    <property type="match status" value="1"/>
</dbReference>
<dbReference type="EMBL" id="JAFEJA010000002">
    <property type="protein sequence ID" value="MBM9623765.1"/>
    <property type="molecule type" value="Genomic_DNA"/>
</dbReference>
<keyword evidence="2" id="KW-1185">Reference proteome</keyword>
<protein>
    <submittedName>
        <fullName evidence="1">SUKH-4 family immunity protein</fullName>
    </submittedName>
</protein>
<gene>
    <name evidence="1" type="ORF">JE024_34810</name>
</gene>
<proteinExistence type="predicted"/>
<dbReference type="Proteomes" id="UP000664109">
    <property type="component" value="Unassembled WGS sequence"/>
</dbReference>
<dbReference type="RefSeq" id="WP_205377852.1">
    <property type="nucleotide sequence ID" value="NZ_JAFEJA010000002.1"/>
</dbReference>
<comment type="caution">
    <text evidence="1">The sequence shown here is derived from an EMBL/GenBank/DDBJ whole genome shotgun (WGS) entry which is preliminary data.</text>
</comment>
<sequence length="202" mass="21518">MLFDVDRGELAAEFGEDGLVTLPASAFPASSASCVGARLLGTVGVPVGTVMVREPDQGTGRLPLVRDVVEAGELEGAPAGVGEWPVIGWLLNAHLALDPRSGAVHSVDPDEETVRHLHADVSSLVYVAARFQRLLDGFSFGDDEEAGFARLDREVRRVREETGGVDPLPFRDDETEWSVVGEEIAMGQRFTSGSPAGRSLHG</sequence>
<dbReference type="Pfam" id="PF14435">
    <property type="entry name" value="SUKH-4"/>
    <property type="match status" value="1"/>
</dbReference>
<accession>A0ABS2V1Q5</accession>
<dbReference type="InterPro" id="IPR025851">
    <property type="entry name" value="SUKH-4"/>
</dbReference>
<evidence type="ECO:0000313" key="1">
    <source>
        <dbReference type="EMBL" id="MBM9623765.1"/>
    </source>
</evidence>
<name>A0ABS2V1Q5_9ACTN</name>
<evidence type="ECO:0000313" key="2">
    <source>
        <dbReference type="Proteomes" id="UP000664109"/>
    </source>
</evidence>
<organism evidence="1 2">
    <name type="scientific">Streptomyces zhihengii</name>
    <dbReference type="NCBI Taxonomy" id="1818004"/>
    <lineage>
        <taxon>Bacteria</taxon>
        <taxon>Bacillati</taxon>
        <taxon>Actinomycetota</taxon>
        <taxon>Actinomycetes</taxon>
        <taxon>Kitasatosporales</taxon>
        <taxon>Streptomycetaceae</taxon>
        <taxon>Streptomyces</taxon>
    </lineage>
</organism>
<reference evidence="1 2" key="1">
    <citation type="journal article" date="2016" name="Arch. Microbiol.">
        <title>Streptomyces zhihengii sp. nov., isolated from rhizospheric soil of Psammosilene tunicoides.</title>
        <authorList>
            <person name="Huang M.J."/>
            <person name="Fei J.J."/>
            <person name="Salam N."/>
            <person name="Kim C.J."/>
            <person name="Hozzein W.N."/>
            <person name="Xiao M."/>
            <person name="Huang H.Q."/>
            <person name="Li W.J."/>
        </authorList>
    </citation>
    <scope>NUCLEOTIDE SEQUENCE [LARGE SCALE GENOMIC DNA]</scope>
    <source>
        <strain evidence="1 2">YIM T102</strain>
    </source>
</reference>